<feature type="chain" id="PRO_5012070211" description="GLPGLI family protein" evidence="1">
    <location>
        <begin position="19"/>
        <end position="122"/>
    </location>
</feature>
<dbReference type="Proteomes" id="UP000184020">
    <property type="component" value="Unassembled WGS sequence"/>
</dbReference>
<gene>
    <name evidence="2" type="ORF">SAMN05444372_1024</name>
</gene>
<keyword evidence="3" id="KW-1185">Reference proteome</keyword>
<dbReference type="EMBL" id="FQWF01000002">
    <property type="protein sequence ID" value="SHG03369.1"/>
    <property type="molecule type" value="Genomic_DNA"/>
</dbReference>
<name>A0A1M5GI29_9FLAO</name>
<keyword evidence="1" id="KW-0732">Signal</keyword>
<dbReference type="OrthoDB" id="1360779at2"/>
<sequence length="122" mass="14209">MNKYFLLFIILSSSFCFAQKVDFKSRFSSNNESYLNEKANYFETKKVSVNSYSQESRYSIYNPKPGFNATKIVSKHFYSFTNTANLLGNEMKNIEQEPIFPEFEQESLGEKIISTFITSILE</sequence>
<evidence type="ECO:0000313" key="2">
    <source>
        <dbReference type="EMBL" id="SHG03369.1"/>
    </source>
</evidence>
<dbReference type="RefSeq" id="WP_073016783.1">
    <property type="nucleotide sequence ID" value="NZ_FQWF01000002.1"/>
</dbReference>
<organism evidence="2 3">
    <name type="scientific">Flavobacterium micromati</name>
    <dbReference type="NCBI Taxonomy" id="229205"/>
    <lineage>
        <taxon>Bacteria</taxon>
        <taxon>Pseudomonadati</taxon>
        <taxon>Bacteroidota</taxon>
        <taxon>Flavobacteriia</taxon>
        <taxon>Flavobacteriales</taxon>
        <taxon>Flavobacteriaceae</taxon>
        <taxon>Flavobacterium</taxon>
    </lineage>
</organism>
<dbReference type="STRING" id="229205.SAMN05444372_1024"/>
<evidence type="ECO:0000256" key="1">
    <source>
        <dbReference type="SAM" id="SignalP"/>
    </source>
</evidence>
<evidence type="ECO:0008006" key="4">
    <source>
        <dbReference type="Google" id="ProtNLM"/>
    </source>
</evidence>
<accession>A0A1M5GI29</accession>
<feature type="signal peptide" evidence="1">
    <location>
        <begin position="1"/>
        <end position="18"/>
    </location>
</feature>
<proteinExistence type="predicted"/>
<reference evidence="3" key="1">
    <citation type="submission" date="2016-11" db="EMBL/GenBank/DDBJ databases">
        <authorList>
            <person name="Varghese N."/>
            <person name="Submissions S."/>
        </authorList>
    </citation>
    <scope>NUCLEOTIDE SEQUENCE [LARGE SCALE GENOMIC DNA]</scope>
    <source>
        <strain evidence="3">DSM 17659</strain>
    </source>
</reference>
<evidence type="ECO:0000313" key="3">
    <source>
        <dbReference type="Proteomes" id="UP000184020"/>
    </source>
</evidence>
<protein>
    <recommendedName>
        <fullName evidence="4">GLPGLI family protein</fullName>
    </recommendedName>
</protein>
<dbReference type="AlphaFoldDB" id="A0A1M5GI29"/>